<evidence type="ECO:0000313" key="3">
    <source>
        <dbReference type="Proteomes" id="UP000226431"/>
    </source>
</evidence>
<protein>
    <submittedName>
        <fullName evidence="2">Uncharacterized protein</fullName>
    </submittedName>
</protein>
<evidence type="ECO:0000256" key="1">
    <source>
        <dbReference type="SAM" id="MobiDB-lite"/>
    </source>
</evidence>
<reference evidence="2 3" key="1">
    <citation type="submission" date="2017-06" db="EMBL/GenBank/DDBJ databases">
        <title>Ant-infecting Ophiocordyceps genomes reveal a high diversity of potential behavioral manipulation genes and a possible major role for enterotoxins.</title>
        <authorList>
            <person name="De Bekker C."/>
            <person name="Evans H.C."/>
            <person name="Brachmann A."/>
            <person name="Hughes D.P."/>
        </authorList>
    </citation>
    <scope>NUCLEOTIDE SEQUENCE [LARGE SCALE GENOMIC DNA]</scope>
    <source>
        <strain evidence="2 3">Map16</strain>
    </source>
</reference>
<feature type="region of interest" description="Disordered" evidence="1">
    <location>
        <begin position="87"/>
        <end position="174"/>
    </location>
</feature>
<feature type="compositionally biased region" description="Low complexity" evidence="1">
    <location>
        <begin position="319"/>
        <end position="338"/>
    </location>
</feature>
<comment type="caution">
    <text evidence="2">The sequence shown here is derived from an EMBL/GenBank/DDBJ whole genome shotgun (WGS) entry which is preliminary data.</text>
</comment>
<organism evidence="2 3">
    <name type="scientific">Ophiocordyceps camponoti-rufipedis</name>
    <dbReference type="NCBI Taxonomy" id="2004952"/>
    <lineage>
        <taxon>Eukaryota</taxon>
        <taxon>Fungi</taxon>
        <taxon>Dikarya</taxon>
        <taxon>Ascomycota</taxon>
        <taxon>Pezizomycotina</taxon>
        <taxon>Sordariomycetes</taxon>
        <taxon>Hypocreomycetidae</taxon>
        <taxon>Hypocreales</taxon>
        <taxon>Ophiocordycipitaceae</taxon>
        <taxon>Ophiocordyceps</taxon>
    </lineage>
</organism>
<feature type="compositionally biased region" description="Gly residues" evidence="1">
    <location>
        <begin position="90"/>
        <end position="127"/>
    </location>
</feature>
<feature type="compositionally biased region" description="Low complexity" evidence="1">
    <location>
        <begin position="192"/>
        <end position="204"/>
    </location>
</feature>
<evidence type="ECO:0000313" key="2">
    <source>
        <dbReference type="EMBL" id="PHH68732.1"/>
    </source>
</evidence>
<dbReference type="Proteomes" id="UP000226431">
    <property type="component" value="Unassembled WGS sequence"/>
</dbReference>
<dbReference type="AlphaFoldDB" id="A0A2C5YN51"/>
<proteinExistence type="predicted"/>
<keyword evidence="3" id="KW-1185">Reference proteome</keyword>
<gene>
    <name evidence="2" type="ORF">CDD80_7283</name>
</gene>
<feature type="region of interest" description="Disordered" evidence="1">
    <location>
        <begin position="319"/>
        <end position="388"/>
    </location>
</feature>
<sequence length="713" mass="77675">MPFPIHDGYDPQFRSNNASQMPLMDLLDMNHCFHPVNGVLPAPQRALLLRRLAIAAMGALSGDVMMRQLVEPLSIKFEQDLRDLLAGFQAGDGGDPPDGGDGDGGAPGGNDGNGAPGGNDNGDGFNPGGNASASYNVEATDPRNLILNPLQGHGQYQMSGADRSGDRENDGGAGMNALSTEVIQIYEDEPQNENNNNNNNNNNNGHDAGNSEVENQPPVDPALYSSHPQSAGTGQVATVQSASSRLNEAITGPRSRPQGQQRSVLGDLDGRRFQQGGLVGSIANEAIGAHRSQPQLQQQFQQQPQQQLQQQFQQQQLQQQFQQQPQQELQPQQPQQPQQNPPQLPSSSSSAPTNPFTSIDEDSSILHPPQSSLENPSPLRPMRWPGKRPQSLDASMWEYFHRESVAGNMRVSNSQLFTPIDGQQRLPNPNAGPAPLMNELRRVKAPLLDGRTPKIFTDDGNKCGDPAQLDITDDGGACGKELQRHMVCASKDHLSDAAPHGVCDDCSQISANVTRSDRGRISELELEEMRAYLCTECSITPLAQLHTRLFNQGVSNIYGASLIQTSKQLISDPRPLTVHSHVFPATGCTCASKMFATRLCRHHRLFYAQRVMQRIQAVRDWRARAFNNRLSCPTCLAVKPVSEAGLSTRLSVNHPAAWICMLCNDAVVEQADRGIIDGWDDWFFNPSGTRPAAEDEDAEGELIEWGEESAVQG</sequence>
<name>A0A2C5YN51_9HYPO</name>
<feature type="region of interest" description="Disordered" evidence="1">
    <location>
        <begin position="690"/>
        <end position="713"/>
    </location>
</feature>
<dbReference type="EMBL" id="NJES01000897">
    <property type="protein sequence ID" value="PHH68732.1"/>
    <property type="molecule type" value="Genomic_DNA"/>
</dbReference>
<feature type="compositionally biased region" description="Acidic residues" evidence="1">
    <location>
        <begin position="694"/>
        <end position="707"/>
    </location>
</feature>
<feature type="compositionally biased region" description="Polar residues" evidence="1">
    <location>
        <begin position="226"/>
        <end position="246"/>
    </location>
</feature>
<feature type="compositionally biased region" description="Polar residues" evidence="1">
    <location>
        <begin position="346"/>
        <end position="357"/>
    </location>
</feature>
<accession>A0A2C5YN51</accession>
<dbReference type="STRING" id="2004952.A0A2C5YN51"/>
<dbReference type="OrthoDB" id="5232836at2759"/>
<feature type="region of interest" description="Disordered" evidence="1">
    <location>
        <begin position="190"/>
        <end position="269"/>
    </location>
</feature>